<comment type="caution">
    <text evidence="8">The sequence shown here is derived from an EMBL/GenBank/DDBJ whole genome shotgun (WGS) entry which is preliminary data.</text>
</comment>
<evidence type="ECO:0000256" key="6">
    <source>
        <dbReference type="SAM" id="Phobius"/>
    </source>
</evidence>
<protein>
    <submittedName>
        <fullName evidence="8">EamA family transporter</fullName>
    </submittedName>
</protein>
<accession>A0ABP7AM61</accession>
<feature type="transmembrane region" description="Helical" evidence="6">
    <location>
        <begin position="222"/>
        <end position="242"/>
    </location>
</feature>
<feature type="transmembrane region" description="Helical" evidence="6">
    <location>
        <begin position="254"/>
        <end position="274"/>
    </location>
</feature>
<dbReference type="EMBL" id="BAAAZO010000012">
    <property type="protein sequence ID" value="GAA3635215.1"/>
    <property type="molecule type" value="Genomic_DNA"/>
</dbReference>
<reference evidence="9" key="1">
    <citation type="journal article" date="2019" name="Int. J. Syst. Evol. Microbiol.">
        <title>The Global Catalogue of Microorganisms (GCM) 10K type strain sequencing project: providing services to taxonomists for standard genome sequencing and annotation.</title>
        <authorList>
            <consortium name="The Broad Institute Genomics Platform"/>
            <consortium name="The Broad Institute Genome Sequencing Center for Infectious Disease"/>
            <person name="Wu L."/>
            <person name="Ma J."/>
        </authorList>
    </citation>
    <scope>NUCLEOTIDE SEQUENCE [LARGE SCALE GENOMIC DNA]</scope>
    <source>
        <strain evidence="9">JCM 16902</strain>
    </source>
</reference>
<feature type="transmembrane region" description="Helical" evidence="6">
    <location>
        <begin position="184"/>
        <end position="210"/>
    </location>
</feature>
<evidence type="ECO:0000313" key="8">
    <source>
        <dbReference type="EMBL" id="GAA3635215.1"/>
    </source>
</evidence>
<gene>
    <name evidence="8" type="ORF">GCM10022223_62030</name>
</gene>
<organism evidence="8 9">
    <name type="scientific">Kineosporia mesophila</name>
    <dbReference type="NCBI Taxonomy" id="566012"/>
    <lineage>
        <taxon>Bacteria</taxon>
        <taxon>Bacillati</taxon>
        <taxon>Actinomycetota</taxon>
        <taxon>Actinomycetes</taxon>
        <taxon>Kineosporiales</taxon>
        <taxon>Kineosporiaceae</taxon>
        <taxon>Kineosporia</taxon>
    </lineage>
</organism>
<proteinExistence type="inferred from homology"/>
<evidence type="ECO:0000256" key="2">
    <source>
        <dbReference type="ARBA" id="ARBA00007362"/>
    </source>
</evidence>
<keyword evidence="9" id="KW-1185">Reference proteome</keyword>
<dbReference type="InterPro" id="IPR000620">
    <property type="entry name" value="EamA_dom"/>
</dbReference>
<name>A0ABP7AM61_9ACTN</name>
<evidence type="ECO:0000256" key="1">
    <source>
        <dbReference type="ARBA" id="ARBA00004141"/>
    </source>
</evidence>
<dbReference type="PANTHER" id="PTHR32322">
    <property type="entry name" value="INNER MEMBRANE TRANSPORTER"/>
    <property type="match status" value="1"/>
</dbReference>
<evidence type="ECO:0000256" key="4">
    <source>
        <dbReference type="ARBA" id="ARBA00022989"/>
    </source>
</evidence>
<feature type="domain" description="EamA" evidence="7">
    <location>
        <begin position="8"/>
        <end position="143"/>
    </location>
</feature>
<comment type="similarity">
    <text evidence="2">Belongs to the EamA transporter family.</text>
</comment>
<dbReference type="InterPro" id="IPR037185">
    <property type="entry name" value="EmrE-like"/>
</dbReference>
<evidence type="ECO:0000259" key="7">
    <source>
        <dbReference type="Pfam" id="PF00892"/>
    </source>
</evidence>
<dbReference type="RefSeq" id="WP_231487955.1">
    <property type="nucleotide sequence ID" value="NZ_BAAAZO010000012.1"/>
</dbReference>
<sequence>MQLSSTSTGLSAALIAAASFGTSGTLVKPLLTEGWSPTAAVAARALVGGALLLPIALTMLRGRWHILWPARWRVLTMGVAGVACTQLAYFAAIQTIPVSTALLIEFLAPLLLVGLAWARTRRTPRPTVLLGSALALAGLTLVIGPGALQPVDPVGLAFALAAAIGCAVYFLVAARSGDGLPPVALAASGLLTGGLVLALVGAGGLLPFTATFGSLPMFGTQAPWWVPLVLLALLSTAVAYAAGITASEALGSRLASFVGLLEVAFAALFAWILLGEALTGVQMAGGALILAGIAAVRAEPSAEPAEEPVPYRVP</sequence>
<feature type="transmembrane region" description="Helical" evidence="6">
    <location>
        <begin position="98"/>
        <end position="117"/>
    </location>
</feature>
<feature type="domain" description="EamA" evidence="7">
    <location>
        <begin position="155"/>
        <end position="296"/>
    </location>
</feature>
<dbReference type="InterPro" id="IPR050638">
    <property type="entry name" value="AA-Vitamin_Transporters"/>
</dbReference>
<evidence type="ECO:0000256" key="5">
    <source>
        <dbReference type="ARBA" id="ARBA00023136"/>
    </source>
</evidence>
<keyword evidence="5 6" id="KW-0472">Membrane</keyword>
<feature type="transmembrane region" description="Helical" evidence="6">
    <location>
        <begin position="154"/>
        <end position="172"/>
    </location>
</feature>
<feature type="transmembrane region" description="Helical" evidence="6">
    <location>
        <begin position="129"/>
        <end position="148"/>
    </location>
</feature>
<feature type="transmembrane region" description="Helical" evidence="6">
    <location>
        <begin position="42"/>
        <end position="60"/>
    </location>
</feature>
<dbReference type="SUPFAM" id="SSF103481">
    <property type="entry name" value="Multidrug resistance efflux transporter EmrE"/>
    <property type="match status" value="2"/>
</dbReference>
<evidence type="ECO:0000256" key="3">
    <source>
        <dbReference type="ARBA" id="ARBA00022692"/>
    </source>
</evidence>
<evidence type="ECO:0000313" key="9">
    <source>
        <dbReference type="Proteomes" id="UP001501074"/>
    </source>
</evidence>
<keyword evidence="3 6" id="KW-0812">Transmembrane</keyword>
<dbReference type="Proteomes" id="UP001501074">
    <property type="component" value="Unassembled WGS sequence"/>
</dbReference>
<comment type="subcellular location">
    <subcellularLocation>
        <location evidence="1">Membrane</location>
        <topology evidence="1">Multi-pass membrane protein</topology>
    </subcellularLocation>
</comment>
<feature type="transmembrane region" description="Helical" evidence="6">
    <location>
        <begin position="72"/>
        <end position="92"/>
    </location>
</feature>
<dbReference type="PANTHER" id="PTHR32322:SF2">
    <property type="entry name" value="EAMA DOMAIN-CONTAINING PROTEIN"/>
    <property type="match status" value="1"/>
</dbReference>
<dbReference type="Pfam" id="PF00892">
    <property type="entry name" value="EamA"/>
    <property type="match status" value="2"/>
</dbReference>
<keyword evidence="4 6" id="KW-1133">Transmembrane helix</keyword>